<name>A0ABW2JLD7_9ACTN</name>
<keyword evidence="1" id="KW-0808">Transferase</keyword>
<protein>
    <submittedName>
        <fullName evidence="3">ATP-binding protein</fullName>
    </submittedName>
</protein>
<reference evidence="4" key="1">
    <citation type="journal article" date="2019" name="Int. J. Syst. Evol. Microbiol.">
        <title>The Global Catalogue of Microorganisms (GCM) 10K type strain sequencing project: providing services to taxonomists for standard genome sequencing and annotation.</title>
        <authorList>
            <consortium name="The Broad Institute Genomics Platform"/>
            <consortium name="The Broad Institute Genome Sequencing Center for Infectious Disease"/>
            <person name="Wu L."/>
            <person name="Ma J."/>
        </authorList>
    </citation>
    <scope>NUCLEOTIDE SEQUENCE [LARGE SCALE GENOMIC DNA]</scope>
    <source>
        <strain evidence="4">SYNS20</strain>
    </source>
</reference>
<dbReference type="InterPro" id="IPR050267">
    <property type="entry name" value="Anti-sigma-factor_SerPK"/>
</dbReference>
<accession>A0ABW2JLD7</accession>
<evidence type="ECO:0000259" key="2">
    <source>
        <dbReference type="Pfam" id="PF13581"/>
    </source>
</evidence>
<evidence type="ECO:0000256" key="1">
    <source>
        <dbReference type="ARBA" id="ARBA00022527"/>
    </source>
</evidence>
<evidence type="ECO:0000313" key="3">
    <source>
        <dbReference type="EMBL" id="MFC7306335.1"/>
    </source>
</evidence>
<dbReference type="EMBL" id="JBHTCF010000007">
    <property type="protein sequence ID" value="MFC7306335.1"/>
    <property type="molecule type" value="Genomic_DNA"/>
</dbReference>
<keyword evidence="1" id="KW-0723">Serine/threonine-protein kinase</keyword>
<dbReference type="RefSeq" id="WP_381831687.1">
    <property type="nucleotide sequence ID" value="NZ_JBHTCF010000007.1"/>
</dbReference>
<keyword evidence="4" id="KW-1185">Reference proteome</keyword>
<keyword evidence="3" id="KW-0067">ATP-binding</keyword>
<organism evidence="3 4">
    <name type="scientific">Streptomyces monticola</name>
    <dbReference type="NCBI Taxonomy" id="2666263"/>
    <lineage>
        <taxon>Bacteria</taxon>
        <taxon>Bacillati</taxon>
        <taxon>Actinomycetota</taxon>
        <taxon>Actinomycetes</taxon>
        <taxon>Kitasatosporales</taxon>
        <taxon>Streptomycetaceae</taxon>
        <taxon>Streptomyces</taxon>
    </lineage>
</organism>
<dbReference type="InterPro" id="IPR036890">
    <property type="entry name" value="HATPase_C_sf"/>
</dbReference>
<feature type="domain" description="Histidine kinase/HSP90-like ATPase" evidence="2">
    <location>
        <begin position="16"/>
        <end position="124"/>
    </location>
</feature>
<evidence type="ECO:0000313" key="4">
    <source>
        <dbReference type="Proteomes" id="UP001596523"/>
    </source>
</evidence>
<dbReference type="GO" id="GO:0005524">
    <property type="term" value="F:ATP binding"/>
    <property type="evidence" value="ECO:0007669"/>
    <property type="project" value="UniProtKB-KW"/>
</dbReference>
<gene>
    <name evidence="3" type="ORF">ACFQVC_19185</name>
</gene>
<dbReference type="PANTHER" id="PTHR35526">
    <property type="entry name" value="ANTI-SIGMA-F FACTOR RSBW-RELATED"/>
    <property type="match status" value="1"/>
</dbReference>
<dbReference type="PANTHER" id="PTHR35526:SF3">
    <property type="entry name" value="ANTI-SIGMA-F FACTOR RSBW"/>
    <property type="match status" value="1"/>
</dbReference>
<dbReference type="Gene3D" id="3.30.565.10">
    <property type="entry name" value="Histidine kinase-like ATPase, C-terminal domain"/>
    <property type="match status" value="1"/>
</dbReference>
<keyword evidence="3" id="KW-0547">Nucleotide-binding</keyword>
<dbReference type="InterPro" id="IPR003594">
    <property type="entry name" value="HATPase_dom"/>
</dbReference>
<dbReference type="Proteomes" id="UP001596523">
    <property type="component" value="Unassembled WGS sequence"/>
</dbReference>
<dbReference type="CDD" id="cd16936">
    <property type="entry name" value="HATPase_RsbW-like"/>
    <property type="match status" value="1"/>
</dbReference>
<dbReference type="SUPFAM" id="SSF55874">
    <property type="entry name" value="ATPase domain of HSP90 chaperone/DNA topoisomerase II/histidine kinase"/>
    <property type="match status" value="1"/>
</dbReference>
<sequence length="136" mass="14631">MSGRACSRRFRMRRTSVSASRRHVETTLDGWGLGGLAEPAALVVSELATDAVVHATGVAEFFELTLSCRDGVLVVEVSDSCRWRMPELGKPGPDDLSGRGLLIVDALAQAWGVRPRDAGKTVWVHLAESEDAERGG</sequence>
<keyword evidence="1" id="KW-0418">Kinase</keyword>
<comment type="caution">
    <text evidence="3">The sequence shown here is derived from an EMBL/GenBank/DDBJ whole genome shotgun (WGS) entry which is preliminary data.</text>
</comment>
<proteinExistence type="predicted"/>
<dbReference type="Pfam" id="PF13581">
    <property type="entry name" value="HATPase_c_2"/>
    <property type="match status" value="1"/>
</dbReference>